<evidence type="ECO:0000256" key="5">
    <source>
        <dbReference type="SAM" id="Phobius"/>
    </source>
</evidence>
<dbReference type="PANTHER" id="PTHR24373">
    <property type="entry name" value="SLIT RELATED LEUCINE-RICH REPEAT NEURONAL PROTEIN"/>
    <property type="match status" value="1"/>
</dbReference>
<dbReference type="PANTHER" id="PTHR24373:SF392">
    <property type="entry name" value="NEPHROCAN"/>
    <property type="match status" value="1"/>
</dbReference>
<protein>
    <recommendedName>
        <fullName evidence="7">TIR domain-containing protein</fullName>
    </recommendedName>
</protein>
<keyword evidence="5" id="KW-0812">Transmembrane</keyword>
<dbReference type="Proteomes" id="UP001208570">
    <property type="component" value="Unassembled WGS sequence"/>
</dbReference>
<dbReference type="SMART" id="SM00255">
    <property type="entry name" value="TIR"/>
    <property type="match status" value="1"/>
</dbReference>
<comment type="caution">
    <text evidence="8">The sequence shown here is derived from an EMBL/GenBank/DDBJ whole genome shotgun (WGS) entry which is preliminary data.</text>
</comment>
<dbReference type="InterPro" id="IPR032675">
    <property type="entry name" value="LRR_dom_sf"/>
</dbReference>
<gene>
    <name evidence="8" type="ORF">LSH36_844g00086</name>
</gene>
<evidence type="ECO:0000313" key="9">
    <source>
        <dbReference type="Proteomes" id="UP001208570"/>
    </source>
</evidence>
<dbReference type="InterPro" id="IPR050328">
    <property type="entry name" value="Dev_Immune_Receptor"/>
</dbReference>
<dbReference type="SUPFAM" id="SSF52200">
    <property type="entry name" value="Toll/Interleukin receptor TIR domain"/>
    <property type="match status" value="1"/>
</dbReference>
<evidence type="ECO:0000259" key="7">
    <source>
        <dbReference type="PROSITE" id="PS50104"/>
    </source>
</evidence>
<feature type="chain" id="PRO_5041997039" description="TIR domain-containing protein" evidence="6">
    <location>
        <begin position="21"/>
        <end position="1288"/>
    </location>
</feature>
<accession>A0AAD9J0J5</accession>
<dbReference type="PRINTS" id="PR00019">
    <property type="entry name" value="LEURICHRPT"/>
</dbReference>
<dbReference type="InterPro" id="IPR001611">
    <property type="entry name" value="Leu-rich_rpt"/>
</dbReference>
<evidence type="ECO:0000256" key="3">
    <source>
        <dbReference type="ARBA" id="ARBA00022729"/>
    </source>
</evidence>
<keyword evidence="9" id="KW-1185">Reference proteome</keyword>
<dbReference type="SUPFAM" id="SSF52058">
    <property type="entry name" value="L domain-like"/>
    <property type="match status" value="3"/>
</dbReference>
<organism evidence="8 9">
    <name type="scientific">Paralvinella palmiformis</name>
    <dbReference type="NCBI Taxonomy" id="53620"/>
    <lineage>
        <taxon>Eukaryota</taxon>
        <taxon>Metazoa</taxon>
        <taxon>Spiralia</taxon>
        <taxon>Lophotrochozoa</taxon>
        <taxon>Annelida</taxon>
        <taxon>Polychaeta</taxon>
        <taxon>Sedentaria</taxon>
        <taxon>Canalipalpata</taxon>
        <taxon>Terebellida</taxon>
        <taxon>Terebelliformia</taxon>
        <taxon>Alvinellidae</taxon>
        <taxon>Paralvinella</taxon>
    </lineage>
</organism>
<dbReference type="EMBL" id="JAODUP010000844">
    <property type="protein sequence ID" value="KAK2143405.1"/>
    <property type="molecule type" value="Genomic_DNA"/>
</dbReference>
<dbReference type="GO" id="GO:0007165">
    <property type="term" value="P:signal transduction"/>
    <property type="evidence" value="ECO:0007669"/>
    <property type="project" value="InterPro"/>
</dbReference>
<feature type="signal peptide" evidence="6">
    <location>
        <begin position="1"/>
        <end position="20"/>
    </location>
</feature>
<evidence type="ECO:0000313" key="8">
    <source>
        <dbReference type="EMBL" id="KAK2143405.1"/>
    </source>
</evidence>
<dbReference type="SMART" id="SM00369">
    <property type="entry name" value="LRR_TYP"/>
    <property type="match status" value="16"/>
</dbReference>
<reference evidence="8" key="1">
    <citation type="journal article" date="2023" name="Mol. Biol. Evol.">
        <title>Third-Generation Sequencing Reveals the Adaptive Role of the Epigenome in Three Deep-Sea Polychaetes.</title>
        <authorList>
            <person name="Perez M."/>
            <person name="Aroh O."/>
            <person name="Sun Y."/>
            <person name="Lan Y."/>
            <person name="Juniper S.K."/>
            <person name="Young C.R."/>
            <person name="Angers B."/>
            <person name="Qian P.Y."/>
        </authorList>
    </citation>
    <scope>NUCLEOTIDE SEQUENCE</scope>
    <source>
        <strain evidence="8">P08H-3</strain>
    </source>
</reference>
<dbReference type="InterPro" id="IPR035897">
    <property type="entry name" value="Toll_tir_struct_dom_sf"/>
</dbReference>
<proteinExistence type="inferred from homology"/>
<dbReference type="Pfam" id="PF13855">
    <property type="entry name" value="LRR_8"/>
    <property type="match status" value="5"/>
</dbReference>
<dbReference type="Pfam" id="PF01582">
    <property type="entry name" value="TIR"/>
    <property type="match status" value="1"/>
</dbReference>
<comment type="similarity">
    <text evidence="1">Belongs to the Toll-like receptor family.</text>
</comment>
<feature type="transmembrane region" description="Helical" evidence="5">
    <location>
        <begin position="1047"/>
        <end position="1069"/>
    </location>
</feature>
<sequence>MVTTTILILAYLIQFIKINARSLPGDYVVEYQLRSHLYKWTFTKVTLPITRCLQIAANGSTPSVICDQKYNTTQIEEVMIGLDKYRSLIGSLDLVCAMHDPEGGLGSKICVCTVNRIGGNVTATGESPERREYIQLESDQHLDAIRNDSQTAEVPGVSFQYCKYGKNLTRAMLSGYSGLRVLNVDNIDIETIESGAFDSFRTSLQILNMTGLRLKEDSLVAGLLCNLTSLKFVLLNKLKNAMSEFPTTLFACPESDGLGIPDLMGVFAEGNAFNRLPPFAFGSGAKSITSLNLTNNEISSVTNTTFADMTSLQELNLDDNKLSTFPRGVFSSLKSLFYLSVQNNELTILDTSILGELLSLRELSLNGNQLHTIVGSFGAMKSLVVLHLKHNRISELNATMFNNSYILQDLNLAHNRINYIHDEAFSSLLFLGLLKINYNQLHNSTNLREVFQRRLEHLKLLDVSHNKLTEILPKQFREYTHLSSLEILNLSHNKIHFLAEDGFLYLSELRMIVLDSNRLSEFKPNTFKHLNKLLTLWINENQLVNIPSDAIPANVVWLSLSFNRIRNLPHMTVKQTVLKSIYIGYNKISHLNKTMFMNLPNLTLLNVTHCEIEHLAEATFEPLEKLQALDLSGNKLNLNFSLNYLGNIFHVSYVNLSHNIIESAENLLMHHFKYANFLDISYNPLKVIPDQPKRRPFGTSTLLNRGQISFLYIKNCSLVHVHRNAFELLPNLIHLDLSDNKLRYLDQLNIVLENGNAYTVYLHGNPITCDCRMSWLLQPPYSTRYELSACRLETSNDVVPFDAVSKDQFLCREMKSCFVRPDVCKCFTDNSTSRNIVYVQCLDTNLSVLPQGIPPSTKLLDLRGNDFHTLSFRSFPMRMETIELYLTNSSISRVVRGEFSKFYRLEFLDLSWNDLVKLESGIFSGLYKLKILLLHHNLITVLRPESFETIFSLTVLTLHHNRMTTIEPVVMEAIDGLVYLTNMTLHGNPWQCLCDNATFKHWLLEKSEIVQDLASIQCNNSSVINLADDRFICYDQIPYLRQYDNTVIIPIGVLAGILAVLLACFVVWYKNRMIFFVLIYYNCGWRRKKTEDEACPYDAFMVYSNASNVCSLIVSEFLPRLEPTHKLFIPERDSLPGQVQSEELMATIKRSKRSVFILDPEAIRSDSFYFALQTAYNYTAESENHHRIVLIVMDDNLIKDSWQQLDDHLQAFIKAKRYIKWSDKYFWQKFMYYMPDSLTDSSPMEYELRHQMPESQIQTEPNSVITDNINSDVKYKSNNVGSSETNDS</sequence>
<dbReference type="SMART" id="SM00365">
    <property type="entry name" value="LRR_SD22"/>
    <property type="match status" value="9"/>
</dbReference>
<keyword evidence="3 6" id="KW-0732">Signal</keyword>
<dbReference type="InterPro" id="IPR000157">
    <property type="entry name" value="TIR_dom"/>
</dbReference>
<dbReference type="InterPro" id="IPR003591">
    <property type="entry name" value="Leu-rich_rpt_typical-subtyp"/>
</dbReference>
<keyword evidence="4" id="KW-0677">Repeat</keyword>
<keyword evidence="2" id="KW-0433">Leucine-rich repeat</keyword>
<feature type="domain" description="TIR" evidence="7">
    <location>
        <begin position="1095"/>
        <end position="1234"/>
    </location>
</feature>
<dbReference type="Gene3D" id="3.80.10.10">
    <property type="entry name" value="Ribonuclease Inhibitor"/>
    <property type="match status" value="6"/>
</dbReference>
<evidence type="ECO:0000256" key="1">
    <source>
        <dbReference type="ARBA" id="ARBA00009634"/>
    </source>
</evidence>
<keyword evidence="5" id="KW-0472">Membrane</keyword>
<dbReference type="PROSITE" id="PS50104">
    <property type="entry name" value="TIR"/>
    <property type="match status" value="1"/>
</dbReference>
<dbReference type="PRINTS" id="PR01537">
    <property type="entry name" value="INTRLKN1R1F"/>
</dbReference>
<name>A0AAD9J0J5_9ANNE</name>
<dbReference type="SMART" id="SM00364">
    <property type="entry name" value="LRR_BAC"/>
    <property type="match status" value="6"/>
</dbReference>
<evidence type="ECO:0000256" key="6">
    <source>
        <dbReference type="SAM" id="SignalP"/>
    </source>
</evidence>
<keyword evidence="5" id="KW-1133">Transmembrane helix</keyword>
<evidence type="ECO:0000256" key="2">
    <source>
        <dbReference type="ARBA" id="ARBA00022614"/>
    </source>
</evidence>
<evidence type="ECO:0000256" key="4">
    <source>
        <dbReference type="ARBA" id="ARBA00022737"/>
    </source>
</evidence>
<dbReference type="PROSITE" id="PS51450">
    <property type="entry name" value="LRR"/>
    <property type="match status" value="5"/>
</dbReference>
<dbReference type="Gene3D" id="3.40.50.10140">
    <property type="entry name" value="Toll/interleukin-1 receptor homology (TIR) domain"/>
    <property type="match status" value="1"/>
</dbReference>